<feature type="domain" description="PDZ" evidence="6">
    <location>
        <begin position="432"/>
        <end position="510"/>
    </location>
</feature>
<accession>A0A2Y9A689</accession>
<evidence type="ECO:0000313" key="7">
    <source>
        <dbReference type="EMBL" id="SSA39964.1"/>
    </source>
</evidence>
<dbReference type="InterPro" id="IPR009003">
    <property type="entry name" value="Peptidase_S1_PA"/>
</dbReference>
<evidence type="ECO:0000256" key="1">
    <source>
        <dbReference type="ARBA" id="ARBA00010541"/>
    </source>
</evidence>
<name>A0A2Y9A689_9MICO</name>
<keyword evidence="5" id="KW-0472">Membrane</keyword>
<dbReference type="OrthoDB" id="9758917at2"/>
<dbReference type="InterPro" id="IPR036034">
    <property type="entry name" value="PDZ_sf"/>
</dbReference>
<dbReference type="Pfam" id="PF13365">
    <property type="entry name" value="Trypsin_2"/>
    <property type="match status" value="1"/>
</dbReference>
<keyword evidence="2 7" id="KW-0645">Protease</keyword>
<comment type="similarity">
    <text evidence="1">Belongs to the peptidase S1C family.</text>
</comment>
<dbReference type="SMART" id="SM00228">
    <property type="entry name" value="PDZ"/>
    <property type="match status" value="1"/>
</dbReference>
<dbReference type="InterPro" id="IPR001940">
    <property type="entry name" value="Peptidase_S1C"/>
</dbReference>
<sequence length="526" mass="52946">MSERPDEHEHGYPPSPAPRPEPYSVDEVPPRADDDGAPVTQPLAGPAAGTSEPGEHARDERDDAWWRPGSPAQQPPSPDATGQDGQRLPWSSPEGAWPLTRGSGYPPASAPAEPAGPSGYASASSEPAGAAPAQPYTWPAPGSWQGGAPPEAPRGDQPRGRRRRGVGAGVVVLLVLVALLAGIVLGALGARWLWPATSSGSALPASGNPVSTSRAPESVAGIAAAALESTVFIEVFGGDTASSGSGMVLREDGYVVTNNHVIDAAADGGGTVAVTLADGSQLPAEIVGRTADYDLAVLKVDRDGLTPLPLADSDGVVVGDPVVAVGAPLGLEGTVTSGIISALNRPVQAGSSGDGASFINAIQTDAAINPGNSGGPLINTAGEVIGINTAIAQAGGQPTGSIGLGFSIPSNQVRRTAEQIIETGRATYPVIGVALDTRYQGEGVQVLEDDAGAATPAVTPGGPGEMAGIEPGDVITHFDGQPVTTPSELIVAVRSRAPGDTVVLTVRRDGGEEREVEVVLDEAGSE</sequence>
<evidence type="ECO:0000256" key="5">
    <source>
        <dbReference type="SAM" id="Phobius"/>
    </source>
</evidence>
<dbReference type="SUPFAM" id="SSF50156">
    <property type="entry name" value="PDZ domain-like"/>
    <property type="match status" value="1"/>
</dbReference>
<dbReference type="InterPro" id="IPR051201">
    <property type="entry name" value="Chloro_Bact_Ser_Proteases"/>
</dbReference>
<gene>
    <name evidence="7" type="ORF">SAMN05216184_103146</name>
</gene>
<dbReference type="PRINTS" id="PR00834">
    <property type="entry name" value="PROTEASES2C"/>
</dbReference>
<dbReference type="Gene3D" id="2.40.10.10">
    <property type="entry name" value="Trypsin-like serine proteases"/>
    <property type="match status" value="2"/>
</dbReference>
<dbReference type="InterPro" id="IPR001478">
    <property type="entry name" value="PDZ"/>
</dbReference>
<dbReference type="RefSeq" id="WP_110851808.1">
    <property type="nucleotide sequence ID" value="NZ_QKLZ01000003.1"/>
</dbReference>
<proteinExistence type="inferred from homology"/>
<evidence type="ECO:0000256" key="4">
    <source>
        <dbReference type="SAM" id="MobiDB-lite"/>
    </source>
</evidence>
<protein>
    <submittedName>
        <fullName evidence="7">Putative serine protease PepD</fullName>
    </submittedName>
</protein>
<evidence type="ECO:0000256" key="2">
    <source>
        <dbReference type="ARBA" id="ARBA00022670"/>
    </source>
</evidence>
<dbReference type="EMBL" id="UETB01000003">
    <property type="protein sequence ID" value="SSA39964.1"/>
    <property type="molecule type" value="Genomic_DNA"/>
</dbReference>
<dbReference type="PROSITE" id="PS50106">
    <property type="entry name" value="PDZ"/>
    <property type="match status" value="1"/>
</dbReference>
<dbReference type="PANTHER" id="PTHR43343:SF3">
    <property type="entry name" value="PROTEASE DO-LIKE 8, CHLOROPLASTIC"/>
    <property type="match status" value="1"/>
</dbReference>
<keyword evidence="3" id="KW-0378">Hydrolase</keyword>
<evidence type="ECO:0000256" key="3">
    <source>
        <dbReference type="ARBA" id="ARBA00022801"/>
    </source>
</evidence>
<evidence type="ECO:0000259" key="6">
    <source>
        <dbReference type="PROSITE" id="PS50106"/>
    </source>
</evidence>
<keyword evidence="5" id="KW-0812">Transmembrane</keyword>
<feature type="compositionally biased region" description="Basic and acidic residues" evidence="4">
    <location>
        <begin position="53"/>
        <end position="65"/>
    </location>
</feature>
<feature type="region of interest" description="Disordered" evidence="4">
    <location>
        <begin position="1"/>
        <end position="162"/>
    </location>
</feature>
<feature type="transmembrane region" description="Helical" evidence="5">
    <location>
        <begin position="166"/>
        <end position="194"/>
    </location>
</feature>
<feature type="compositionally biased region" description="Low complexity" evidence="4">
    <location>
        <begin position="102"/>
        <end position="133"/>
    </location>
</feature>
<dbReference type="Pfam" id="PF13180">
    <property type="entry name" value="PDZ_2"/>
    <property type="match status" value="1"/>
</dbReference>
<organism evidence="7 8">
    <name type="scientific">Georgenia satyanarayanai</name>
    <dbReference type="NCBI Taxonomy" id="860221"/>
    <lineage>
        <taxon>Bacteria</taxon>
        <taxon>Bacillati</taxon>
        <taxon>Actinomycetota</taxon>
        <taxon>Actinomycetes</taxon>
        <taxon>Micrococcales</taxon>
        <taxon>Bogoriellaceae</taxon>
        <taxon>Georgenia</taxon>
    </lineage>
</organism>
<dbReference type="PANTHER" id="PTHR43343">
    <property type="entry name" value="PEPTIDASE S12"/>
    <property type="match status" value="1"/>
</dbReference>
<dbReference type="Proteomes" id="UP000250222">
    <property type="component" value="Unassembled WGS sequence"/>
</dbReference>
<dbReference type="GO" id="GO:0004252">
    <property type="term" value="F:serine-type endopeptidase activity"/>
    <property type="evidence" value="ECO:0007669"/>
    <property type="project" value="InterPro"/>
</dbReference>
<dbReference type="AlphaFoldDB" id="A0A2Y9A689"/>
<dbReference type="GO" id="GO:0006508">
    <property type="term" value="P:proteolysis"/>
    <property type="evidence" value="ECO:0007669"/>
    <property type="project" value="UniProtKB-KW"/>
</dbReference>
<dbReference type="Gene3D" id="2.30.42.10">
    <property type="match status" value="1"/>
</dbReference>
<keyword evidence="8" id="KW-1185">Reference proteome</keyword>
<feature type="compositionally biased region" description="Basic and acidic residues" evidence="4">
    <location>
        <begin position="1"/>
        <end position="11"/>
    </location>
</feature>
<keyword evidence="5" id="KW-1133">Transmembrane helix</keyword>
<evidence type="ECO:0000313" key="8">
    <source>
        <dbReference type="Proteomes" id="UP000250222"/>
    </source>
</evidence>
<dbReference type="SUPFAM" id="SSF50494">
    <property type="entry name" value="Trypsin-like serine proteases"/>
    <property type="match status" value="1"/>
</dbReference>
<reference evidence="7 8" key="1">
    <citation type="submission" date="2016-10" db="EMBL/GenBank/DDBJ databases">
        <authorList>
            <person name="Cai Z."/>
        </authorList>
    </citation>
    <scope>NUCLEOTIDE SEQUENCE [LARGE SCALE GENOMIC DNA]</scope>
    <source>
        <strain evidence="7 8">CGMCC 1.10826</strain>
    </source>
</reference>
<dbReference type="InterPro" id="IPR043504">
    <property type="entry name" value="Peptidase_S1_PA_chymotrypsin"/>
</dbReference>